<evidence type="ECO:0000256" key="6">
    <source>
        <dbReference type="SAM" id="Phobius"/>
    </source>
</evidence>
<organism evidence="7 8">
    <name type="scientific">Halobellus clavatus</name>
    <dbReference type="NCBI Taxonomy" id="660517"/>
    <lineage>
        <taxon>Archaea</taxon>
        <taxon>Methanobacteriati</taxon>
        <taxon>Methanobacteriota</taxon>
        <taxon>Stenosarchaea group</taxon>
        <taxon>Halobacteria</taxon>
        <taxon>Halobacteriales</taxon>
        <taxon>Haloferacaceae</taxon>
        <taxon>Halobellus</taxon>
    </lineage>
</organism>
<sequence length="325" mass="34869">MSMLDNDHKGIWIAFVVLALAPIPVLGSSYYEGILARILLISVLAVALNIVFGQTDQLFLFSGGLAGFGAYGTALLADWLSLSAWITLPLAAILAGGIGLLVSWISAKRNFTVVLIAILTLSLQFVLTEIYVGARDITGGSTGFSYDVLSLESITAVTGLGNKVVVYYLVLILLLVSLLLYVRLINSKYGVAFAALREDELAAESIGIDVDRYKMVAGFLSAFLIGFTGPLIVKEAGYILPSAFSFFAIDVVILIVLIVGGLRTTLGPVFGAVIVVAIEQVLASYASNWRTALFGALLILLFIYFQNGVVVWFRQGLADLDIIDR</sequence>
<evidence type="ECO:0000256" key="4">
    <source>
        <dbReference type="ARBA" id="ARBA00022989"/>
    </source>
</evidence>
<feature type="transmembrane region" description="Helical" evidence="6">
    <location>
        <begin position="266"/>
        <end position="286"/>
    </location>
</feature>
<feature type="transmembrane region" description="Helical" evidence="6">
    <location>
        <begin position="111"/>
        <end position="134"/>
    </location>
</feature>
<dbReference type="GO" id="GO:0005886">
    <property type="term" value="C:plasma membrane"/>
    <property type="evidence" value="ECO:0007669"/>
    <property type="project" value="UniProtKB-SubCell"/>
</dbReference>
<name>A0A1H3IUC7_9EURY</name>
<keyword evidence="4 6" id="KW-1133">Transmembrane helix</keyword>
<dbReference type="CDD" id="cd06581">
    <property type="entry name" value="TM_PBP1_LivM_like"/>
    <property type="match status" value="1"/>
</dbReference>
<dbReference type="PANTHER" id="PTHR30482:SF10">
    <property type="entry name" value="HIGH-AFFINITY BRANCHED-CHAIN AMINO ACID TRANSPORT PROTEIN BRAE"/>
    <property type="match status" value="1"/>
</dbReference>
<feature type="transmembrane region" description="Helical" evidence="6">
    <location>
        <begin position="12"/>
        <end position="28"/>
    </location>
</feature>
<dbReference type="InterPro" id="IPR043428">
    <property type="entry name" value="LivM-like"/>
</dbReference>
<evidence type="ECO:0000256" key="1">
    <source>
        <dbReference type="ARBA" id="ARBA00004651"/>
    </source>
</evidence>
<evidence type="ECO:0000313" key="8">
    <source>
        <dbReference type="Proteomes" id="UP000199170"/>
    </source>
</evidence>
<feature type="transmembrane region" description="Helical" evidence="6">
    <location>
        <begin position="34"/>
        <end position="51"/>
    </location>
</feature>
<dbReference type="InterPro" id="IPR001851">
    <property type="entry name" value="ABC_transp_permease"/>
</dbReference>
<evidence type="ECO:0000256" key="2">
    <source>
        <dbReference type="ARBA" id="ARBA00022475"/>
    </source>
</evidence>
<dbReference type="EMBL" id="FNPB01000011">
    <property type="protein sequence ID" value="SDY31311.1"/>
    <property type="molecule type" value="Genomic_DNA"/>
</dbReference>
<comment type="subcellular location">
    <subcellularLocation>
        <location evidence="1">Cell membrane</location>
        <topology evidence="1">Multi-pass membrane protein</topology>
    </subcellularLocation>
</comment>
<dbReference type="AlphaFoldDB" id="A0A1H3IUC7"/>
<evidence type="ECO:0000256" key="5">
    <source>
        <dbReference type="ARBA" id="ARBA00023136"/>
    </source>
</evidence>
<feature type="transmembrane region" description="Helical" evidence="6">
    <location>
        <begin position="58"/>
        <end position="77"/>
    </location>
</feature>
<keyword evidence="5 6" id="KW-0472">Membrane</keyword>
<dbReference type="PANTHER" id="PTHR30482">
    <property type="entry name" value="HIGH-AFFINITY BRANCHED-CHAIN AMINO ACID TRANSPORT SYSTEM PERMEASE"/>
    <property type="match status" value="1"/>
</dbReference>
<feature type="transmembrane region" description="Helical" evidence="6">
    <location>
        <begin position="239"/>
        <end position="259"/>
    </location>
</feature>
<proteinExistence type="predicted"/>
<dbReference type="Proteomes" id="UP000199170">
    <property type="component" value="Unassembled WGS sequence"/>
</dbReference>
<dbReference type="OrthoDB" id="30958at2157"/>
<feature type="transmembrane region" description="Helical" evidence="6">
    <location>
        <begin position="83"/>
        <end position="104"/>
    </location>
</feature>
<protein>
    <submittedName>
        <fullName evidence="7">Branched-chain amino acid transport system permease protein</fullName>
    </submittedName>
</protein>
<evidence type="ECO:0000313" key="7">
    <source>
        <dbReference type="EMBL" id="SDY31311.1"/>
    </source>
</evidence>
<keyword evidence="3 6" id="KW-0812">Transmembrane</keyword>
<accession>A0A1H3IUC7</accession>
<gene>
    <name evidence="7" type="ORF">SAMN04487946_1112</name>
</gene>
<dbReference type="Pfam" id="PF02653">
    <property type="entry name" value="BPD_transp_2"/>
    <property type="match status" value="1"/>
</dbReference>
<dbReference type="STRING" id="660517.SAMN04487946_1112"/>
<evidence type="ECO:0000256" key="3">
    <source>
        <dbReference type="ARBA" id="ARBA00022692"/>
    </source>
</evidence>
<keyword evidence="8" id="KW-1185">Reference proteome</keyword>
<dbReference type="RefSeq" id="WP_089768452.1">
    <property type="nucleotide sequence ID" value="NZ_FNPB01000011.1"/>
</dbReference>
<feature type="transmembrane region" description="Helical" evidence="6">
    <location>
        <begin position="292"/>
        <end position="313"/>
    </location>
</feature>
<keyword evidence="2" id="KW-1003">Cell membrane</keyword>
<reference evidence="8" key="1">
    <citation type="submission" date="2016-10" db="EMBL/GenBank/DDBJ databases">
        <authorList>
            <person name="Varghese N."/>
            <person name="Submissions S."/>
        </authorList>
    </citation>
    <scope>NUCLEOTIDE SEQUENCE [LARGE SCALE GENOMIC DNA]</scope>
    <source>
        <strain evidence="8">CGMCC 1.10118</strain>
    </source>
</reference>
<dbReference type="GO" id="GO:0015658">
    <property type="term" value="F:branched-chain amino acid transmembrane transporter activity"/>
    <property type="evidence" value="ECO:0007669"/>
    <property type="project" value="InterPro"/>
</dbReference>
<feature type="transmembrane region" description="Helical" evidence="6">
    <location>
        <begin position="215"/>
        <end position="233"/>
    </location>
</feature>
<feature type="transmembrane region" description="Helical" evidence="6">
    <location>
        <begin position="165"/>
        <end position="182"/>
    </location>
</feature>